<keyword evidence="2" id="KW-1185">Reference proteome</keyword>
<comment type="caution">
    <text evidence="1">The sequence shown here is derived from an EMBL/GenBank/DDBJ whole genome shotgun (WGS) entry which is preliminary data.</text>
</comment>
<accession>A0A433QQS1</accession>
<name>A0A433QQS1_9FUNG</name>
<dbReference type="Proteomes" id="UP000274822">
    <property type="component" value="Unassembled WGS sequence"/>
</dbReference>
<proteinExistence type="predicted"/>
<evidence type="ECO:0000313" key="2">
    <source>
        <dbReference type="Proteomes" id="UP000274822"/>
    </source>
</evidence>
<evidence type="ECO:0000313" key="1">
    <source>
        <dbReference type="EMBL" id="RUS32132.1"/>
    </source>
</evidence>
<sequence>MSRTGRRARARLPFRTLPLSSGIRSTLSTSEHMGCFVSIYTRKKNHTVHRGYSVGVSFNGGRDSLAHLSKKVVCKEQIWRHCLPYGMFERLLQVIDGGERDSRILQHAQPMLGRVLLQPVFEQRDELIAVLDTVRVRLEPGVLGEVL</sequence>
<organism evidence="1 2">
    <name type="scientific">Jimgerdemannia flammicorona</name>
    <dbReference type="NCBI Taxonomy" id="994334"/>
    <lineage>
        <taxon>Eukaryota</taxon>
        <taxon>Fungi</taxon>
        <taxon>Fungi incertae sedis</taxon>
        <taxon>Mucoromycota</taxon>
        <taxon>Mucoromycotina</taxon>
        <taxon>Endogonomycetes</taxon>
        <taxon>Endogonales</taxon>
        <taxon>Endogonaceae</taxon>
        <taxon>Jimgerdemannia</taxon>
    </lineage>
</organism>
<dbReference type="EMBL" id="RBNJ01002297">
    <property type="protein sequence ID" value="RUS32132.1"/>
    <property type="molecule type" value="Genomic_DNA"/>
</dbReference>
<dbReference type="AlphaFoldDB" id="A0A433QQS1"/>
<protein>
    <submittedName>
        <fullName evidence="1">Uncharacterized protein</fullName>
    </submittedName>
</protein>
<gene>
    <name evidence="1" type="ORF">BC938DRAFT_476214</name>
</gene>
<reference evidence="1 2" key="1">
    <citation type="journal article" date="2018" name="New Phytol.">
        <title>Phylogenomics of Endogonaceae and evolution of mycorrhizas within Mucoromycota.</title>
        <authorList>
            <person name="Chang Y."/>
            <person name="Desiro A."/>
            <person name="Na H."/>
            <person name="Sandor L."/>
            <person name="Lipzen A."/>
            <person name="Clum A."/>
            <person name="Barry K."/>
            <person name="Grigoriev I.V."/>
            <person name="Martin F.M."/>
            <person name="Stajich J.E."/>
            <person name="Smith M.E."/>
            <person name="Bonito G."/>
            <person name="Spatafora J.W."/>
        </authorList>
    </citation>
    <scope>NUCLEOTIDE SEQUENCE [LARGE SCALE GENOMIC DNA]</scope>
    <source>
        <strain evidence="1 2">AD002</strain>
    </source>
</reference>